<sequence length="56" mass="6546">MAHFYNEGHRLRVTKSYVQGVEIRDLVRRAMAEGSAPFKYLDRFDVITDAFDVVRV</sequence>
<reference evidence="1" key="1">
    <citation type="submission" date="2021-02" db="EMBL/GenBank/DDBJ databases">
        <authorList>
            <person name="Dougan E. K."/>
            <person name="Rhodes N."/>
            <person name="Thang M."/>
            <person name="Chan C."/>
        </authorList>
    </citation>
    <scope>NUCLEOTIDE SEQUENCE</scope>
</reference>
<proteinExistence type="predicted"/>
<protein>
    <submittedName>
        <fullName evidence="1">Uncharacterized protein</fullName>
    </submittedName>
</protein>
<feature type="non-terminal residue" evidence="1">
    <location>
        <position position="1"/>
    </location>
</feature>
<dbReference type="EMBL" id="CAJNNW010027390">
    <property type="protein sequence ID" value="CAE8691212.1"/>
    <property type="molecule type" value="Genomic_DNA"/>
</dbReference>
<evidence type="ECO:0000313" key="1">
    <source>
        <dbReference type="EMBL" id="CAE8691212.1"/>
    </source>
</evidence>
<dbReference type="Proteomes" id="UP000626109">
    <property type="component" value="Unassembled WGS sequence"/>
</dbReference>
<dbReference type="AlphaFoldDB" id="A0A813K2W6"/>
<evidence type="ECO:0000313" key="2">
    <source>
        <dbReference type="Proteomes" id="UP000626109"/>
    </source>
</evidence>
<gene>
    <name evidence="1" type="ORF">PGLA2088_LOCUS27295</name>
</gene>
<comment type="caution">
    <text evidence="1">The sequence shown here is derived from an EMBL/GenBank/DDBJ whole genome shotgun (WGS) entry which is preliminary data.</text>
</comment>
<organism evidence="1 2">
    <name type="scientific">Polarella glacialis</name>
    <name type="common">Dinoflagellate</name>
    <dbReference type="NCBI Taxonomy" id="89957"/>
    <lineage>
        <taxon>Eukaryota</taxon>
        <taxon>Sar</taxon>
        <taxon>Alveolata</taxon>
        <taxon>Dinophyceae</taxon>
        <taxon>Suessiales</taxon>
        <taxon>Suessiaceae</taxon>
        <taxon>Polarella</taxon>
    </lineage>
</organism>
<accession>A0A813K2W6</accession>
<name>A0A813K2W6_POLGL</name>